<reference evidence="1 2" key="1">
    <citation type="journal article" date="2019" name="Sci. Rep.">
        <title>Orb-weaving spider Araneus ventricosus genome elucidates the spidroin gene catalogue.</title>
        <authorList>
            <person name="Kono N."/>
            <person name="Nakamura H."/>
            <person name="Ohtoshi R."/>
            <person name="Moran D.A.P."/>
            <person name="Shinohara A."/>
            <person name="Yoshida Y."/>
            <person name="Fujiwara M."/>
            <person name="Mori M."/>
            <person name="Tomita M."/>
            <person name="Arakawa K."/>
        </authorList>
    </citation>
    <scope>NUCLEOTIDE SEQUENCE [LARGE SCALE GENOMIC DNA]</scope>
</reference>
<name>A0A4Y2CD71_ARAVE</name>
<protein>
    <recommendedName>
        <fullName evidence="3">Mos1 transposase HTH domain-containing protein</fullName>
    </recommendedName>
</protein>
<evidence type="ECO:0000313" key="1">
    <source>
        <dbReference type="EMBL" id="GBM01924.1"/>
    </source>
</evidence>
<keyword evidence="2" id="KW-1185">Reference proteome</keyword>
<dbReference type="AlphaFoldDB" id="A0A4Y2CD71"/>
<evidence type="ECO:0000313" key="2">
    <source>
        <dbReference type="Proteomes" id="UP000499080"/>
    </source>
</evidence>
<organism evidence="1 2">
    <name type="scientific">Araneus ventricosus</name>
    <name type="common">Orbweaver spider</name>
    <name type="synonym">Epeira ventricosa</name>
    <dbReference type="NCBI Taxonomy" id="182803"/>
    <lineage>
        <taxon>Eukaryota</taxon>
        <taxon>Metazoa</taxon>
        <taxon>Ecdysozoa</taxon>
        <taxon>Arthropoda</taxon>
        <taxon>Chelicerata</taxon>
        <taxon>Arachnida</taxon>
        <taxon>Araneae</taxon>
        <taxon>Araneomorphae</taxon>
        <taxon>Entelegynae</taxon>
        <taxon>Araneoidea</taxon>
        <taxon>Araneidae</taxon>
        <taxon>Araneus</taxon>
    </lineage>
</organism>
<dbReference type="Proteomes" id="UP000499080">
    <property type="component" value="Unassembled WGS sequence"/>
</dbReference>
<evidence type="ECO:0008006" key="3">
    <source>
        <dbReference type="Google" id="ProtNLM"/>
    </source>
</evidence>
<proteinExistence type="predicted"/>
<gene>
    <name evidence="1" type="ORF">AVEN_269537_1</name>
</gene>
<dbReference type="EMBL" id="BGPR01000175">
    <property type="protein sequence ID" value="GBM01924.1"/>
    <property type="molecule type" value="Genomic_DNA"/>
</dbReference>
<dbReference type="OrthoDB" id="6625701at2759"/>
<sequence>MTSQNQTCCKLTCYLGTDGMVRKWVRQFNDGHTNVHDEARSGRPSVVNDGLVAKPVQNSYRLDRRLNPDILDGASHGQSLRLSLTLYPVIGDFVAKSTCEKHRSEDQRRDAKELADS</sequence>
<accession>A0A4Y2CD71</accession>
<comment type="caution">
    <text evidence="1">The sequence shown here is derived from an EMBL/GenBank/DDBJ whole genome shotgun (WGS) entry which is preliminary data.</text>
</comment>